<dbReference type="Proteomes" id="UP000518206">
    <property type="component" value="Unassembled WGS sequence"/>
</dbReference>
<dbReference type="GO" id="GO:0050053">
    <property type="term" value="F:levansucrase activity"/>
    <property type="evidence" value="ECO:0007669"/>
    <property type="project" value="UniProtKB-EC"/>
</dbReference>
<dbReference type="SUPFAM" id="SSF75005">
    <property type="entry name" value="Arabinanase/levansucrase/invertase"/>
    <property type="match status" value="1"/>
</dbReference>
<evidence type="ECO:0000256" key="3">
    <source>
        <dbReference type="PIRSR" id="PIRSR603469-2"/>
    </source>
</evidence>
<dbReference type="InterPro" id="IPR023296">
    <property type="entry name" value="Glyco_hydro_beta-prop_sf"/>
</dbReference>
<feature type="active site" description="Proton donor/acceptor" evidence="2">
    <location>
        <position position="332"/>
    </location>
</feature>
<sequence length="462" mass="50755">MNRTIRRALYGALAGALVVTAQLPAGALERPRPSGEGVTINAVYDPTANYTANWTRAQALKISSNASNTTPRIPQEFPIMTDEVWIWDTWPLSDLDMNPVSYGGWNVIFSLVAPRDIFFGDRHWQAKIGYFYSDDAQTWTYGGELFPAGSSFGSREWAGSTVVSDDGTVDAFYTASGIDNPTEIDPTDALQRLAHAQGRIHADDEGVWFTGFEDHQIIAEADGYLYQTMEQSQAVPDAIIYAFRDPFVFRDPTDHQLYILFEGNNPGPAGSHTCDRKEIGRVPAGHVVPPRSNLYTGNIGLMRSTGEGDGWASSWELLPPLLSAECTNQQTERPHLVVHDGDYYLWTISHQFTFAPGLTGPDGLYGFVGPGLRSNYRPLNESALVLGNPADAPLQNYSHFVMPNFLVESFIDTIPRDGGGPDIYGGTLAPTLQLEVEGTHTELTGVLPYGYIPALREAGEVW</sequence>
<keyword evidence="6" id="KW-0732">Signal</keyword>
<feature type="active site" description="Nucleophile" evidence="2">
    <location>
        <position position="88"/>
    </location>
</feature>
<keyword evidence="7" id="KW-0808">Transferase</keyword>
<dbReference type="InterPro" id="IPR003469">
    <property type="entry name" value="Glyco_hydro_68"/>
</dbReference>
<protein>
    <submittedName>
        <fullName evidence="7">Levansucrase</fullName>
        <ecNumber evidence="7">2.4.1.10</ecNumber>
    </submittedName>
</protein>
<reference evidence="7 8" key="2">
    <citation type="submission" date="2020-08" db="EMBL/GenBank/DDBJ databases">
        <authorList>
            <person name="Partida-Martinez L."/>
            <person name="Huntemann M."/>
            <person name="Clum A."/>
            <person name="Wang J."/>
            <person name="Palaniappan K."/>
            <person name="Ritter S."/>
            <person name="Chen I.-M."/>
            <person name="Stamatis D."/>
            <person name="Reddy T."/>
            <person name="O'Malley R."/>
            <person name="Daum C."/>
            <person name="Shapiro N."/>
            <person name="Ivanova N."/>
            <person name="Kyrpides N."/>
            <person name="Woyke T."/>
        </authorList>
    </citation>
    <scope>NUCLEOTIDE SEQUENCE [LARGE SCALE GENOMIC DNA]</scope>
    <source>
        <strain evidence="7 8">RAS26</strain>
    </source>
</reference>
<reference evidence="7 8" key="1">
    <citation type="submission" date="2020-08" db="EMBL/GenBank/DDBJ databases">
        <title>The Agave Microbiome: Exploring the role of microbial communities in plant adaptations to desert environments.</title>
        <authorList>
            <person name="Partida-Martinez L.P."/>
        </authorList>
    </citation>
    <scope>NUCLEOTIDE SEQUENCE [LARGE SCALE GENOMIC DNA]</scope>
    <source>
        <strain evidence="7 8">RAS26</strain>
    </source>
</reference>
<dbReference type="GO" id="GO:0009758">
    <property type="term" value="P:carbohydrate utilization"/>
    <property type="evidence" value="ECO:0007669"/>
    <property type="project" value="InterPro"/>
</dbReference>
<feature type="binding site" evidence="3">
    <location>
        <begin position="330"/>
        <end position="332"/>
    </location>
    <ligand>
        <name>substrate</name>
    </ligand>
</feature>
<evidence type="ECO:0000313" key="7">
    <source>
        <dbReference type="EMBL" id="MBB2922787.1"/>
    </source>
</evidence>
<keyword evidence="7" id="KW-0328">Glycosyltransferase</keyword>
<comment type="caution">
    <text evidence="7">The sequence shown here is derived from an EMBL/GenBank/DDBJ whole genome shotgun (WGS) entry which is preliminary data.</text>
</comment>
<evidence type="ECO:0000313" key="8">
    <source>
        <dbReference type="Proteomes" id="UP000518206"/>
    </source>
</evidence>
<dbReference type="Gene3D" id="2.115.10.20">
    <property type="entry name" value="Glycosyl hydrolase domain, family 43"/>
    <property type="match status" value="1"/>
</dbReference>
<dbReference type="AlphaFoldDB" id="A0A7W4UEX1"/>
<dbReference type="EC" id="2.4.1.10" evidence="7"/>
<dbReference type="EMBL" id="JACHVX010000002">
    <property type="protein sequence ID" value="MBB2922787.1"/>
    <property type="molecule type" value="Genomic_DNA"/>
</dbReference>
<evidence type="ECO:0000256" key="4">
    <source>
        <dbReference type="PIRSR" id="PIRSR603469-4"/>
    </source>
</evidence>
<evidence type="ECO:0000256" key="2">
    <source>
        <dbReference type="PIRSR" id="PIRSR603469-1"/>
    </source>
</evidence>
<feature type="binding site" evidence="3">
    <location>
        <position position="87"/>
    </location>
    <ligand>
        <name>substrate</name>
    </ligand>
</feature>
<feature type="binding site" evidence="3">
    <location>
        <position position="158"/>
    </location>
    <ligand>
        <name>substrate</name>
    </ligand>
</feature>
<proteinExistence type="inferred from homology"/>
<evidence type="ECO:0000256" key="1">
    <source>
        <dbReference type="ARBA" id="ARBA00006775"/>
    </source>
</evidence>
<evidence type="ECO:0000256" key="5">
    <source>
        <dbReference type="RuleBase" id="RU361220"/>
    </source>
</evidence>
<gene>
    <name evidence="7" type="ORF">FHR80_001699</name>
</gene>
<evidence type="ECO:0000256" key="6">
    <source>
        <dbReference type="SAM" id="SignalP"/>
    </source>
</evidence>
<dbReference type="RefSeq" id="WP_183295643.1">
    <property type="nucleotide sequence ID" value="NZ_JACHVX010000002.1"/>
</dbReference>
<organism evidence="7 8">
    <name type="scientific">Cellulomonas cellasea</name>
    <dbReference type="NCBI Taxonomy" id="43670"/>
    <lineage>
        <taxon>Bacteria</taxon>
        <taxon>Bacillati</taxon>
        <taxon>Actinomycetota</taxon>
        <taxon>Actinomycetes</taxon>
        <taxon>Micrococcales</taxon>
        <taxon>Cellulomonadaceae</taxon>
        <taxon>Cellulomonas</taxon>
    </lineage>
</organism>
<comment type="similarity">
    <text evidence="1 5">Belongs to the glycosyl hydrolase 68 family.</text>
</comment>
<dbReference type="Pfam" id="PF02435">
    <property type="entry name" value="Glyco_hydro_68"/>
    <property type="match status" value="1"/>
</dbReference>
<name>A0A7W4UEX1_9CELL</name>
<dbReference type="CDD" id="cd08997">
    <property type="entry name" value="GH68"/>
    <property type="match status" value="1"/>
</dbReference>
<accession>A0A7W4UEX1</accession>
<feature type="signal peptide" evidence="6">
    <location>
        <begin position="1"/>
        <end position="27"/>
    </location>
</feature>
<feature type="site" description="Transition state stabilizer" evidence="4">
    <location>
        <position position="245"/>
    </location>
</feature>
<feature type="chain" id="PRO_5030719386" evidence="6">
    <location>
        <begin position="28"/>
        <end position="462"/>
    </location>
</feature>
<feature type="binding site" evidence="3">
    <location>
        <begin position="244"/>
        <end position="245"/>
    </location>
    <ligand>
        <name>substrate</name>
    </ligand>
</feature>